<evidence type="ECO:0000313" key="8">
    <source>
        <dbReference type="EMBL" id="BBM37207.1"/>
    </source>
</evidence>
<proteinExistence type="predicted"/>
<evidence type="ECO:0000256" key="6">
    <source>
        <dbReference type="SAM" id="Phobius"/>
    </source>
</evidence>
<keyword evidence="5 6" id="KW-0472">Membrane</keyword>
<dbReference type="OrthoDB" id="9770331at2"/>
<dbReference type="Proteomes" id="UP000321606">
    <property type="component" value="Chromosome"/>
</dbReference>
<reference evidence="8 9" key="1">
    <citation type="submission" date="2019-07" db="EMBL/GenBank/DDBJ databases">
        <title>Complete Genome Sequence of Leptotrichia goodfellowii Strain JCM 16774.</title>
        <authorList>
            <person name="Watanabe S."/>
            <person name="Cui L."/>
        </authorList>
    </citation>
    <scope>NUCLEOTIDE SEQUENCE [LARGE SCALE GENOMIC DNA]</scope>
    <source>
        <strain evidence="8 9">JCM16774</strain>
    </source>
</reference>
<dbReference type="GO" id="GO:0019251">
    <property type="term" value="P:anaerobic cobalamin biosynthetic process"/>
    <property type="evidence" value="ECO:0007669"/>
    <property type="project" value="InterPro"/>
</dbReference>
<keyword evidence="3 6" id="KW-0812">Transmembrane</keyword>
<name>A0A510JDB3_9FUSO</name>
<evidence type="ECO:0000259" key="7">
    <source>
        <dbReference type="Pfam" id="PF04024"/>
    </source>
</evidence>
<sequence length="343" mass="39174">MSKGILVTSFGTSHKDTREKCLDSIQKEVERKYGSEKVERAYTSGVVRRIVEKKEGIHIYDQEEGLKALKDKGYDEIITMSLHILNGIEYSKLSDKYGKITKPLLTTEEDYKRIVNDAEFNDFEGNDVIIFMGHGSESAADITYEKLQEEYNKAGKNNVFVATVEGKVTIEDVIEKLKQTDYKKILLKPFMIVAGDHAKNDMASDEEDSWKTILQNNGYEVTPVLRGMGEYKLIRDMFMEKLDEVYGKNEKNNTELIIKEEEPKMTKRLYRSRTDKKIAGVCGGLGKYFNIDPTIVRIVCVILMLGWGIGLFTYVIAAFVIPEEPIENNKKNEDIIEAEKVDD</sequence>
<dbReference type="PANTHER" id="PTHR33885:SF3">
    <property type="entry name" value="PHAGE SHOCK PROTEIN C"/>
    <property type="match status" value="1"/>
</dbReference>
<keyword evidence="4 6" id="KW-1133">Transmembrane helix</keyword>
<dbReference type="EMBL" id="AP019822">
    <property type="protein sequence ID" value="BBM37207.1"/>
    <property type="molecule type" value="Genomic_DNA"/>
</dbReference>
<dbReference type="Pfam" id="PF06180">
    <property type="entry name" value="CbiK"/>
    <property type="match status" value="1"/>
</dbReference>
<evidence type="ECO:0000256" key="1">
    <source>
        <dbReference type="ARBA" id="ARBA00004162"/>
    </source>
</evidence>
<dbReference type="InterPro" id="IPR007168">
    <property type="entry name" value="Phageshock_PspC_N"/>
</dbReference>
<evidence type="ECO:0000256" key="4">
    <source>
        <dbReference type="ARBA" id="ARBA00022989"/>
    </source>
</evidence>
<dbReference type="InterPro" id="IPR010388">
    <property type="entry name" value="Anaerobic_Co-chelatase"/>
</dbReference>
<dbReference type="InterPro" id="IPR052027">
    <property type="entry name" value="PspC"/>
</dbReference>
<comment type="subcellular location">
    <subcellularLocation>
        <location evidence="1">Cell membrane</location>
        <topology evidence="1">Single-pass membrane protein</topology>
    </subcellularLocation>
</comment>
<dbReference type="AlphaFoldDB" id="A0A510JDB3"/>
<dbReference type="Pfam" id="PF04024">
    <property type="entry name" value="PspC"/>
    <property type="match status" value="1"/>
</dbReference>
<dbReference type="Gene3D" id="3.40.50.1400">
    <property type="match status" value="2"/>
</dbReference>
<dbReference type="PANTHER" id="PTHR33885">
    <property type="entry name" value="PHAGE SHOCK PROTEIN C"/>
    <property type="match status" value="1"/>
</dbReference>
<dbReference type="RefSeq" id="WP_026738296.1">
    <property type="nucleotide sequence ID" value="NZ_AP019822.1"/>
</dbReference>
<dbReference type="SUPFAM" id="SSF53800">
    <property type="entry name" value="Chelatase"/>
    <property type="match status" value="1"/>
</dbReference>
<organism evidence="8 9">
    <name type="scientific">Pseudoleptotrichia goodfellowii</name>
    <dbReference type="NCBI Taxonomy" id="157692"/>
    <lineage>
        <taxon>Bacteria</taxon>
        <taxon>Fusobacteriati</taxon>
        <taxon>Fusobacteriota</taxon>
        <taxon>Fusobacteriia</taxon>
        <taxon>Fusobacteriales</taxon>
        <taxon>Leptotrichiaceae</taxon>
        <taxon>Pseudoleptotrichia</taxon>
    </lineage>
</organism>
<evidence type="ECO:0000313" key="9">
    <source>
        <dbReference type="Proteomes" id="UP000321606"/>
    </source>
</evidence>
<evidence type="ECO:0000256" key="3">
    <source>
        <dbReference type="ARBA" id="ARBA00022692"/>
    </source>
</evidence>
<gene>
    <name evidence="8" type="ORF">JCM16774_2166</name>
</gene>
<dbReference type="GO" id="GO:0016852">
    <property type="term" value="F:sirohydrochlorin cobaltochelatase activity"/>
    <property type="evidence" value="ECO:0007669"/>
    <property type="project" value="InterPro"/>
</dbReference>
<protein>
    <submittedName>
        <fullName evidence="8">PspC domain protein</fullName>
    </submittedName>
</protein>
<dbReference type="GO" id="GO:0005886">
    <property type="term" value="C:plasma membrane"/>
    <property type="evidence" value="ECO:0007669"/>
    <property type="project" value="UniProtKB-SubCell"/>
</dbReference>
<dbReference type="KEGG" id="lgo:JCM16774_2166"/>
<evidence type="ECO:0000256" key="2">
    <source>
        <dbReference type="ARBA" id="ARBA00022475"/>
    </source>
</evidence>
<evidence type="ECO:0000256" key="5">
    <source>
        <dbReference type="ARBA" id="ARBA00023136"/>
    </source>
</evidence>
<keyword evidence="2" id="KW-1003">Cell membrane</keyword>
<accession>A0A510JDB3</accession>
<feature type="domain" description="Phage shock protein PspC N-terminal" evidence="7">
    <location>
        <begin position="267"/>
        <end position="324"/>
    </location>
</feature>
<dbReference type="CDD" id="cd03413">
    <property type="entry name" value="CbiK_C"/>
    <property type="match status" value="1"/>
</dbReference>
<dbReference type="STRING" id="714315.GCA_000516535_02161"/>
<feature type="transmembrane region" description="Helical" evidence="6">
    <location>
        <begin position="295"/>
        <end position="321"/>
    </location>
</feature>